<dbReference type="PANTHER" id="PTHR45689">
    <property type="entry name" value="I[[H]] CHANNEL, ISOFORM E"/>
    <property type="match status" value="1"/>
</dbReference>
<keyword evidence="2" id="KW-0813">Transport</keyword>
<feature type="transmembrane region" description="Helical" evidence="8">
    <location>
        <begin position="219"/>
        <end position="240"/>
    </location>
</feature>
<dbReference type="Pfam" id="PF20717">
    <property type="entry name" value="DUF6829"/>
    <property type="match status" value="1"/>
</dbReference>
<keyword evidence="4 8" id="KW-1133">Transmembrane helix</keyword>
<feature type="transmembrane region" description="Helical" evidence="8">
    <location>
        <begin position="423"/>
        <end position="445"/>
    </location>
</feature>
<dbReference type="Proteomes" id="UP000601435">
    <property type="component" value="Unassembled WGS sequence"/>
</dbReference>
<dbReference type="AlphaFoldDB" id="A0A812S987"/>
<feature type="compositionally biased region" description="Low complexity" evidence="7">
    <location>
        <begin position="53"/>
        <end position="65"/>
    </location>
</feature>
<evidence type="ECO:0000259" key="9">
    <source>
        <dbReference type="PROSITE" id="PS50042"/>
    </source>
</evidence>
<name>A0A812S987_9DINO</name>
<evidence type="ECO:0000256" key="2">
    <source>
        <dbReference type="ARBA" id="ARBA00022448"/>
    </source>
</evidence>
<proteinExistence type="predicted"/>
<dbReference type="Gene3D" id="2.60.120.10">
    <property type="entry name" value="Jelly Rolls"/>
    <property type="match status" value="1"/>
</dbReference>
<protein>
    <submittedName>
        <fullName evidence="10">Kcnh5 protein</fullName>
    </submittedName>
</protein>
<comment type="subcellular location">
    <subcellularLocation>
        <location evidence="1">Membrane</location>
        <topology evidence="1">Multi-pass membrane protein</topology>
    </subcellularLocation>
</comment>
<feature type="region of interest" description="Disordered" evidence="7">
    <location>
        <begin position="23"/>
        <end position="121"/>
    </location>
</feature>
<keyword evidence="5" id="KW-0406">Ion transport</keyword>
<feature type="compositionally biased region" description="Basic and acidic residues" evidence="7">
    <location>
        <begin position="36"/>
        <end position="52"/>
    </location>
</feature>
<dbReference type="InterPro" id="IPR049232">
    <property type="entry name" value="DUF6829"/>
</dbReference>
<feature type="transmembrane region" description="Helical" evidence="8">
    <location>
        <begin position="184"/>
        <end position="207"/>
    </location>
</feature>
<evidence type="ECO:0000256" key="5">
    <source>
        <dbReference type="ARBA" id="ARBA00023065"/>
    </source>
</evidence>
<dbReference type="InterPro" id="IPR018490">
    <property type="entry name" value="cNMP-bd_dom_sf"/>
</dbReference>
<evidence type="ECO:0000256" key="8">
    <source>
        <dbReference type="SAM" id="Phobius"/>
    </source>
</evidence>
<gene>
    <name evidence="10" type="primary">Kcnh5</name>
    <name evidence="10" type="ORF">SNEC2469_LOCUS13050</name>
</gene>
<dbReference type="InterPro" id="IPR014710">
    <property type="entry name" value="RmlC-like_jellyroll"/>
</dbReference>
<feature type="compositionally biased region" description="Polar residues" evidence="7">
    <location>
        <begin position="100"/>
        <end position="118"/>
    </location>
</feature>
<feature type="transmembrane region" description="Helical" evidence="8">
    <location>
        <begin position="328"/>
        <end position="356"/>
    </location>
</feature>
<dbReference type="SUPFAM" id="SSF81324">
    <property type="entry name" value="Voltage-gated potassium channels"/>
    <property type="match status" value="1"/>
</dbReference>
<dbReference type="InterPro" id="IPR000595">
    <property type="entry name" value="cNMP-bd_dom"/>
</dbReference>
<feature type="domain" description="Cyclic nucleotide-binding" evidence="9">
    <location>
        <begin position="520"/>
        <end position="613"/>
    </location>
</feature>
<sequence>MSVPRMLETFSAIEEELQRSFESMNSVSEQVQSLRDAVETLDSRDETERSESKTTTPTQSKTTTPRQRRVSLRGSSPISPKSRVLQEPPALVIHRHGKTQKQPSSVSKQVTAAASTKATDAGGTQLRLHGRWMDLATQSAEGPTKDTRKKVTHRLSQIGGMGSEQSLAKPQTVEPLHPHGAFRIFWDMIAMILIFCDTIMLPLALAWEEDMSSANFFSMMLYVNFCISLTFWTADLLVNLNTATYRKGTLVTQRFAIFKSYLHGWLMFDILLLGFDIMYVTSDANVSSEFRLVRVTRILRLLRLLRMLKLTRLNAIIEETAANSGKQWVTVVIAITNTALGMIFIAHLLTCMWYGVGRAVEIDNFDNPGGIQSWTVRAGARVHEIEPYIQYLHAMRWIVNTPSPPDIDPGSATERIFDILVSIFYLLVMGSAISKISGTIAELRAMNEARDRRRREVRQYLSHQHVSFELVSRIMRFVDYRLEKFSATNLDTSLISPTLQLELYVGQRSSFILEMPIFKLLQECYHDVFGSVCAALEKHVYEKGENIFVAGSWTSCLHITATGYYSYVEGYDAEGEAAEFNGTRWFGELSLYTEGSLHQSTLAAASFAETFTLTGPALADCVKQSRGCMAMFCDFAKDFVTAMQGSKTKCGDQEQVYWADECCKRNQHYQELYPDPKTRFKNITIPLKLKRSGSTSASGEEGVSSKGSFTVPRPRFSKSSRNSKGSQGSIKAVAFDSDAEKSPGVDFEPVQSVTSLYTRFSEGSAEVINPGLESYLKTLDGEKMETYKLIDDLQSILPELHSEHSPHVVFEQAAERERAESACISILALYKDRYDIFTQPQAPPVRMQEEQWIELQRLICWIEPDVERIHAVLVLLAIRALGKSKAVLQQMPRPMRRPEKAVLQLMESERNVVPSVLWLSERAEKYIENALEIHELFNLAQMLQGENLPANIGELRRCIEEKGEDMFRFYILFLLGFMSGIAAGTGSRFMNGKNASAVISGIRLLQRLMEVSPQAIYWGYLEERAEKLRLNFYTAEDLVLVRLSCLARVQEEKDYLQLRAAWDALKARERSALTDHFLADGIEEQAFILEFLPNCVANSKANNTVGLTGLLGVLVDLLNNLRLSMDSMPDMEKVIPVDLSEMAEFIAVVQNRFVFLTCVSRCQLQFIGQRVHLKMTGGNWGRTTDPDSDMTSLAYTLQDILQKQEVLEAYIMRREEEGSKRPKRASISLVRDYSWSSEMVRQEAF</sequence>
<dbReference type="PANTHER" id="PTHR45689:SF5">
    <property type="entry name" value="I[[H]] CHANNEL, ISOFORM E"/>
    <property type="match status" value="1"/>
</dbReference>
<evidence type="ECO:0000256" key="3">
    <source>
        <dbReference type="ARBA" id="ARBA00022692"/>
    </source>
</evidence>
<evidence type="ECO:0000313" key="10">
    <source>
        <dbReference type="EMBL" id="CAE7465074.1"/>
    </source>
</evidence>
<dbReference type="Pfam" id="PF00520">
    <property type="entry name" value="Ion_trans"/>
    <property type="match status" value="1"/>
</dbReference>
<evidence type="ECO:0000313" key="11">
    <source>
        <dbReference type="Proteomes" id="UP000601435"/>
    </source>
</evidence>
<dbReference type="Gene3D" id="1.10.287.70">
    <property type="match status" value="1"/>
</dbReference>
<organism evidence="10 11">
    <name type="scientific">Symbiodinium necroappetens</name>
    <dbReference type="NCBI Taxonomy" id="1628268"/>
    <lineage>
        <taxon>Eukaryota</taxon>
        <taxon>Sar</taxon>
        <taxon>Alveolata</taxon>
        <taxon>Dinophyceae</taxon>
        <taxon>Suessiales</taxon>
        <taxon>Symbiodiniaceae</taxon>
        <taxon>Symbiodinium</taxon>
    </lineage>
</organism>
<feature type="region of interest" description="Disordered" evidence="7">
    <location>
        <begin position="691"/>
        <end position="729"/>
    </location>
</feature>
<evidence type="ECO:0000256" key="4">
    <source>
        <dbReference type="ARBA" id="ARBA00022989"/>
    </source>
</evidence>
<keyword evidence="3 8" id="KW-0812">Transmembrane</keyword>
<dbReference type="EMBL" id="CAJNJA010020808">
    <property type="protein sequence ID" value="CAE7465074.1"/>
    <property type="molecule type" value="Genomic_DNA"/>
</dbReference>
<feature type="compositionally biased region" description="Polar residues" evidence="7">
    <location>
        <begin position="717"/>
        <end position="729"/>
    </location>
</feature>
<evidence type="ECO:0000256" key="6">
    <source>
        <dbReference type="ARBA" id="ARBA00023136"/>
    </source>
</evidence>
<dbReference type="InterPro" id="IPR005821">
    <property type="entry name" value="Ion_trans_dom"/>
</dbReference>
<dbReference type="OrthoDB" id="421731at2759"/>
<keyword evidence="11" id="KW-1185">Reference proteome</keyword>
<dbReference type="SUPFAM" id="SSF51206">
    <property type="entry name" value="cAMP-binding domain-like"/>
    <property type="match status" value="1"/>
</dbReference>
<dbReference type="GO" id="GO:0098855">
    <property type="term" value="C:HCN channel complex"/>
    <property type="evidence" value="ECO:0007669"/>
    <property type="project" value="TreeGrafter"/>
</dbReference>
<evidence type="ECO:0000256" key="1">
    <source>
        <dbReference type="ARBA" id="ARBA00004141"/>
    </source>
</evidence>
<dbReference type="GO" id="GO:0035725">
    <property type="term" value="P:sodium ion transmembrane transport"/>
    <property type="evidence" value="ECO:0007669"/>
    <property type="project" value="TreeGrafter"/>
</dbReference>
<dbReference type="PROSITE" id="PS50042">
    <property type="entry name" value="CNMP_BINDING_3"/>
    <property type="match status" value="1"/>
</dbReference>
<dbReference type="GO" id="GO:0005249">
    <property type="term" value="F:voltage-gated potassium channel activity"/>
    <property type="evidence" value="ECO:0007669"/>
    <property type="project" value="TreeGrafter"/>
</dbReference>
<dbReference type="GO" id="GO:0003254">
    <property type="term" value="P:regulation of membrane depolarization"/>
    <property type="evidence" value="ECO:0007669"/>
    <property type="project" value="TreeGrafter"/>
</dbReference>
<feature type="compositionally biased region" description="Polar residues" evidence="7">
    <location>
        <begin position="23"/>
        <end position="33"/>
    </location>
</feature>
<dbReference type="InterPro" id="IPR051413">
    <property type="entry name" value="K/Na_HCN_channel"/>
</dbReference>
<keyword evidence="6 8" id="KW-0472">Membrane</keyword>
<reference evidence="10" key="1">
    <citation type="submission" date="2021-02" db="EMBL/GenBank/DDBJ databases">
        <authorList>
            <person name="Dougan E. K."/>
            <person name="Rhodes N."/>
            <person name="Thang M."/>
            <person name="Chan C."/>
        </authorList>
    </citation>
    <scope>NUCLEOTIDE SEQUENCE</scope>
</reference>
<feature type="transmembrane region" description="Helical" evidence="8">
    <location>
        <begin position="261"/>
        <end position="280"/>
    </location>
</feature>
<comment type="caution">
    <text evidence="10">The sequence shown here is derived from an EMBL/GenBank/DDBJ whole genome shotgun (WGS) entry which is preliminary data.</text>
</comment>
<evidence type="ECO:0000256" key="7">
    <source>
        <dbReference type="SAM" id="MobiDB-lite"/>
    </source>
</evidence>
<accession>A0A812S987</accession>